<feature type="domain" description="Peptidase M1 membrane alanine aminopeptidase" evidence="13">
    <location>
        <begin position="261"/>
        <end position="476"/>
    </location>
</feature>
<dbReference type="CDD" id="cd09601">
    <property type="entry name" value="M1_APN-Q_like"/>
    <property type="match status" value="1"/>
</dbReference>
<dbReference type="SUPFAM" id="SSF55486">
    <property type="entry name" value="Metalloproteases ('zincins'), catalytic domain"/>
    <property type="match status" value="1"/>
</dbReference>
<evidence type="ECO:0000256" key="12">
    <source>
        <dbReference type="RuleBase" id="RU364040"/>
    </source>
</evidence>
<dbReference type="InterPro" id="IPR042097">
    <property type="entry name" value="Aminopeptidase_N-like_N_sf"/>
</dbReference>
<dbReference type="Gene3D" id="2.60.40.1730">
    <property type="entry name" value="tricorn interacting facor f3 domain"/>
    <property type="match status" value="1"/>
</dbReference>
<dbReference type="InterPro" id="IPR050344">
    <property type="entry name" value="Peptidase_M1_aminopeptidases"/>
</dbReference>
<evidence type="ECO:0000313" key="16">
    <source>
        <dbReference type="EMBL" id="KHL25166.1"/>
    </source>
</evidence>
<dbReference type="GO" id="GO:0042277">
    <property type="term" value="F:peptide binding"/>
    <property type="evidence" value="ECO:0007669"/>
    <property type="project" value="TreeGrafter"/>
</dbReference>
<dbReference type="InterPro" id="IPR034016">
    <property type="entry name" value="M1_APN-typ"/>
</dbReference>
<keyword evidence="7 10" id="KW-0862">Zinc</keyword>
<dbReference type="PANTHER" id="PTHR11533">
    <property type="entry name" value="PROTEASE M1 ZINC METALLOPROTEASE"/>
    <property type="match status" value="1"/>
</dbReference>
<dbReference type="Pfam" id="PF17900">
    <property type="entry name" value="Peptidase_M1_N"/>
    <property type="match status" value="1"/>
</dbReference>
<dbReference type="Gene3D" id="1.10.390.10">
    <property type="entry name" value="Neutral Protease Domain 2"/>
    <property type="match status" value="1"/>
</dbReference>
<dbReference type="PRINTS" id="PR00756">
    <property type="entry name" value="ALADIPTASE"/>
</dbReference>
<feature type="binding site" evidence="10">
    <location>
        <position position="358"/>
    </location>
    <ligand>
        <name>Zn(2+)</name>
        <dbReference type="ChEBI" id="CHEBI:29105"/>
        <note>catalytic</note>
    </ligand>
</feature>
<keyword evidence="5 10" id="KW-0479">Metal-binding</keyword>
<gene>
    <name evidence="16" type="ORF">PK98_13850</name>
</gene>
<sequence>MLAGCATTATSTGADTAAVAGLTTQPLPASVNTDLPRTARPLHYTIDVIPDAANLRFVGTTTIDTEVFERTSTLVLHAVDLTFSSARLLPADGSGTAIPLRTRVDPQAQTVTLTAPRAFDPGRYRVDLSYAGIINTQANGLFALDYPDKRTGQQVRGLFTQFEAPDARRFAPMFDEPSYKATFDLAATVPSNQMALSNMPVAGEQDLGNGTKRVTFRTSPKMSSYLLFFGLGDFERVAKQAAAGVEVGIVAPTGSGTQSTYALDTLAPMIGFYNDYFGVNYPLPKLDNIAGPGESQFFGAMENWGAVFTFERILLEDPAVASAASRQQLYTTQAHEVAHQWFGNLVTMAWWDDLWLNEGFASWMETKATDHFNPQWHALLSRVGGREAAMSLDSLVSTHPVVQPIRTVSETNQAFDAIAYQKGEAVIAMLEAFAGEDVWRQGIRGYMAEHQYGNTVSDDLWAAVEGAGATGLTDIAHDFTRQPGVPLVMAEAACANGRTSLSLTQGEFSRDRREAVAANPTRWRVPLNVQVGTAAPVREVLQGQTTLALPGCGPVIVNGGQLGYFRTLYSARMIAELARGMARLQPINQLGLMRDNWSLAQAGYQPVGPALDLLAAIPADANPVVTESAVSRWGAAYDLLETEADKTRLRNLAIAKYLPVLRRMGWQQRPADTVAEANLRSELIATLGNMGEPTVLAEGNRLFAALASDPKALDGPLKSTWLSLTARNATPQQWERLAQLAATSTSTVERQTYYQRLGAVADEALARRALALALSGEAGTSSARIISAVATEHPELAYDFAIENRAAVEKLVDNSARARYFAGLASASQDPAILGKLRTLRAATPADEQVPIDRVIGGIEQQLEANPRMREQIAGWLRLEAR</sequence>
<dbReference type="GO" id="GO:0016285">
    <property type="term" value="F:alanyl aminopeptidase activity"/>
    <property type="evidence" value="ECO:0007669"/>
    <property type="project" value="UniProtKB-EC"/>
</dbReference>
<dbReference type="GO" id="GO:0016020">
    <property type="term" value="C:membrane"/>
    <property type="evidence" value="ECO:0007669"/>
    <property type="project" value="TreeGrafter"/>
</dbReference>
<evidence type="ECO:0000259" key="14">
    <source>
        <dbReference type="Pfam" id="PF11838"/>
    </source>
</evidence>
<evidence type="ECO:0000256" key="2">
    <source>
        <dbReference type="ARBA" id="ARBA00010136"/>
    </source>
</evidence>
<evidence type="ECO:0000256" key="1">
    <source>
        <dbReference type="ARBA" id="ARBA00000098"/>
    </source>
</evidence>
<evidence type="ECO:0000256" key="10">
    <source>
        <dbReference type="PIRSR" id="PIRSR634016-3"/>
    </source>
</evidence>
<dbReference type="AlphaFoldDB" id="A0A0B2BZQ2"/>
<comment type="caution">
    <text evidence="16">The sequence shown here is derived from an EMBL/GenBank/DDBJ whole genome shotgun (WGS) entry which is preliminary data.</text>
</comment>
<name>A0A0B2BZQ2_9SPHN</name>
<proteinExistence type="inferred from homology"/>
<comment type="catalytic activity">
    <reaction evidence="1">
        <text>Release of an N-terminal amino acid, Xaa-|-Yaa- from a peptide, amide or arylamide. Xaa is preferably Ala, but may be most amino acids including Pro (slow action). When a terminal hydrophobic residue is followed by a prolyl residue, the two may be released as an intact Xaa-Pro dipeptide.</text>
        <dbReference type="EC" id="3.4.11.2"/>
    </reaction>
</comment>
<feature type="site" description="Transition state stabilizer" evidence="11">
    <location>
        <position position="420"/>
    </location>
</feature>
<dbReference type="Pfam" id="PF01433">
    <property type="entry name" value="Peptidase_M1"/>
    <property type="match status" value="1"/>
</dbReference>
<evidence type="ECO:0000259" key="13">
    <source>
        <dbReference type="Pfam" id="PF01433"/>
    </source>
</evidence>
<protein>
    <recommendedName>
        <fullName evidence="12">Aminopeptidase</fullName>
        <ecNumber evidence="12">3.4.11.-</ecNumber>
    </recommendedName>
</protein>
<evidence type="ECO:0000313" key="17">
    <source>
        <dbReference type="Proteomes" id="UP000030988"/>
    </source>
</evidence>
<keyword evidence="6 12" id="KW-0378">Hydrolase</keyword>
<feature type="binding site" evidence="10">
    <location>
        <position position="335"/>
    </location>
    <ligand>
        <name>Zn(2+)</name>
        <dbReference type="ChEBI" id="CHEBI:29105"/>
        <note>catalytic</note>
    </ligand>
</feature>
<feature type="domain" description="ERAP1-like C-terminal" evidence="14">
    <location>
        <begin position="555"/>
        <end position="839"/>
    </location>
</feature>
<accession>A0A0B2BZQ2</accession>
<dbReference type="Gene3D" id="1.25.50.20">
    <property type="match status" value="1"/>
</dbReference>
<keyword evidence="3 12" id="KW-0031">Aminopeptidase</keyword>
<dbReference type="InterPro" id="IPR045357">
    <property type="entry name" value="Aminopeptidase_N-like_N"/>
</dbReference>
<evidence type="ECO:0000256" key="3">
    <source>
        <dbReference type="ARBA" id="ARBA00022438"/>
    </source>
</evidence>
<keyword evidence="4 12" id="KW-0645">Protease</keyword>
<dbReference type="GO" id="GO:0008270">
    <property type="term" value="F:zinc ion binding"/>
    <property type="evidence" value="ECO:0007669"/>
    <property type="project" value="UniProtKB-UniRule"/>
</dbReference>
<dbReference type="FunFam" id="1.10.390.10:FF:000006">
    <property type="entry name" value="Puromycin-sensitive aminopeptidase"/>
    <property type="match status" value="1"/>
</dbReference>
<dbReference type="InterPro" id="IPR001930">
    <property type="entry name" value="Peptidase_M1"/>
</dbReference>
<feature type="binding site" evidence="10">
    <location>
        <position position="339"/>
    </location>
    <ligand>
        <name>Zn(2+)</name>
        <dbReference type="ChEBI" id="CHEBI:29105"/>
        <note>catalytic</note>
    </ligand>
</feature>
<dbReference type="InterPro" id="IPR027268">
    <property type="entry name" value="Peptidase_M4/M1_CTD_sf"/>
</dbReference>
<reference evidence="16 17" key="1">
    <citation type="submission" date="2014-11" db="EMBL/GenBank/DDBJ databases">
        <title>Draft genome sequence of Kirrobacter mercurialis.</title>
        <authorList>
            <person name="Coil D.A."/>
            <person name="Eisen J.A."/>
        </authorList>
    </citation>
    <scope>NUCLEOTIDE SEQUENCE [LARGE SCALE GENOMIC DNA]</scope>
    <source>
        <strain evidence="16 17">Coronado</strain>
    </source>
</reference>
<evidence type="ECO:0000259" key="15">
    <source>
        <dbReference type="Pfam" id="PF17900"/>
    </source>
</evidence>
<dbReference type="GO" id="GO:0005615">
    <property type="term" value="C:extracellular space"/>
    <property type="evidence" value="ECO:0007669"/>
    <property type="project" value="TreeGrafter"/>
</dbReference>
<evidence type="ECO:0000256" key="8">
    <source>
        <dbReference type="ARBA" id="ARBA00023049"/>
    </source>
</evidence>
<organism evidence="16 17">
    <name type="scientific">Croceibacterium mercuriale</name>
    <dbReference type="NCBI Taxonomy" id="1572751"/>
    <lineage>
        <taxon>Bacteria</taxon>
        <taxon>Pseudomonadati</taxon>
        <taxon>Pseudomonadota</taxon>
        <taxon>Alphaproteobacteria</taxon>
        <taxon>Sphingomonadales</taxon>
        <taxon>Erythrobacteraceae</taxon>
        <taxon>Croceibacterium</taxon>
    </lineage>
</organism>
<comment type="cofactor">
    <cofactor evidence="10 12">
        <name>Zn(2+)</name>
        <dbReference type="ChEBI" id="CHEBI:29105"/>
    </cofactor>
    <text evidence="10 12">Binds 1 zinc ion per subunit.</text>
</comment>
<evidence type="ECO:0000256" key="11">
    <source>
        <dbReference type="PIRSR" id="PIRSR634016-4"/>
    </source>
</evidence>
<keyword evidence="8 12" id="KW-0482">Metalloprotease</keyword>
<dbReference type="EC" id="3.4.11.-" evidence="12"/>
<evidence type="ECO:0000256" key="9">
    <source>
        <dbReference type="PIRSR" id="PIRSR634016-1"/>
    </source>
</evidence>
<comment type="similarity">
    <text evidence="2 12">Belongs to the peptidase M1 family.</text>
</comment>
<dbReference type="GO" id="GO:0005737">
    <property type="term" value="C:cytoplasm"/>
    <property type="evidence" value="ECO:0007669"/>
    <property type="project" value="TreeGrafter"/>
</dbReference>
<evidence type="ECO:0000256" key="7">
    <source>
        <dbReference type="ARBA" id="ARBA00022833"/>
    </source>
</evidence>
<dbReference type="Pfam" id="PF11838">
    <property type="entry name" value="ERAP1_C"/>
    <property type="match status" value="1"/>
</dbReference>
<evidence type="ECO:0000256" key="4">
    <source>
        <dbReference type="ARBA" id="ARBA00022670"/>
    </source>
</evidence>
<keyword evidence="17" id="KW-1185">Reference proteome</keyword>
<dbReference type="EMBL" id="JTDN01000002">
    <property type="protein sequence ID" value="KHL25166.1"/>
    <property type="molecule type" value="Genomic_DNA"/>
</dbReference>
<dbReference type="GO" id="GO:0043171">
    <property type="term" value="P:peptide catabolic process"/>
    <property type="evidence" value="ECO:0007669"/>
    <property type="project" value="TreeGrafter"/>
</dbReference>
<dbReference type="InterPro" id="IPR024571">
    <property type="entry name" value="ERAP1-like_C_dom"/>
</dbReference>
<dbReference type="STRING" id="1572751.PK98_13850"/>
<dbReference type="InterPro" id="IPR014782">
    <property type="entry name" value="Peptidase_M1_dom"/>
</dbReference>
<evidence type="ECO:0000256" key="5">
    <source>
        <dbReference type="ARBA" id="ARBA00022723"/>
    </source>
</evidence>
<dbReference type="GO" id="GO:0006508">
    <property type="term" value="P:proteolysis"/>
    <property type="evidence" value="ECO:0007669"/>
    <property type="project" value="UniProtKB-KW"/>
</dbReference>
<dbReference type="SUPFAM" id="SSF63737">
    <property type="entry name" value="Leukotriene A4 hydrolase N-terminal domain"/>
    <property type="match status" value="1"/>
</dbReference>
<dbReference type="Proteomes" id="UP000030988">
    <property type="component" value="Unassembled WGS sequence"/>
</dbReference>
<evidence type="ECO:0000256" key="6">
    <source>
        <dbReference type="ARBA" id="ARBA00022801"/>
    </source>
</evidence>
<dbReference type="PANTHER" id="PTHR11533:SF174">
    <property type="entry name" value="PUROMYCIN-SENSITIVE AMINOPEPTIDASE-RELATED"/>
    <property type="match status" value="1"/>
</dbReference>
<dbReference type="GO" id="GO:0070006">
    <property type="term" value="F:metalloaminopeptidase activity"/>
    <property type="evidence" value="ECO:0007669"/>
    <property type="project" value="TreeGrafter"/>
</dbReference>
<feature type="active site" description="Proton acceptor" evidence="9">
    <location>
        <position position="336"/>
    </location>
</feature>
<feature type="domain" description="Aminopeptidase N-like N-terminal" evidence="15">
    <location>
        <begin position="41"/>
        <end position="226"/>
    </location>
</feature>